<comment type="caution">
    <text evidence="1">The sequence shown here is derived from an EMBL/GenBank/DDBJ whole genome shotgun (WGS) entry which is preliminary data.</text>
</comment>
<proteinExistence type="predicted"/>
<evidence type="ECO:0008006" key="3">
    <source>
        <dbReference type="Google" id="ProtNLM"/>
    </source>
</evidence>
<keyword evidence="2" id="KW-1185">Reference proteome</keyword>
<evidence type="ECO:0000313" key="1">
    <source>
        <dbReference type="EMBL" id="PKR49213.1"/>
    </source>
</evidence>
<dbReference type="Gene3D" id="2.50.20.10">
    <property type="entry name" value="Lipoprotein localisation LolA/LolB/LppX"/>
    <property type="match status" value="1"/>
</dbReference>
<sequence length="228" mass="24612">MTQFLPASKQIILHIALIVFFAMTGHVASARADAALPATKLQQIGDDQYLAGAFRLDRYLAGFEQPLISKGAFTLSPGDGLVWQNREPFPDVTVMTDRGITRIGDDGSRETIANGAQFNQFITLISAVLSGNWDALSQHFIVTERSAETDDATDGDSASTWQIELTPIAGRPIADQIAHITASGRDFVDHVRIDKPTDDHDEITLSNQTAASLPLPDDIAALLAGQVQ</sequence>
<organism evidence="1 2">
    <name type="scientific">Thalassospira povalilytica</name>
    <dbReference type="NCBI Taxonomy" id="732237"/>
    <lineage>
        <taxon>Bacteria</taxon>
        <taxon>Pseudomonadati</taxon>
        <taxon>Pseudomonadota</taxon>
        <taxon>Alphaproteobacteria</taxon>
        <taxon>Rhodospirillales</taxon>
        <taxon>Thalassospiraceae</taxon>
        <taxon>Thalassospira</taxon>
    </lineage>
</organism>
<dbReference type="Proteomes" id="UP000233365">
    <property type="component" value="Unassembled WGS sequence"/>
</dbReference>
<dbReference type="EMBL" id="PGTS01000004">
    <property type="protein sequence ID" value="PKR49213.1"/>
    <property type="molecule type" value="Genomic_DNA"/>
</dbReference>
<gene>
    <name evidence="1" type="ORF">CU041_12170</name>
</gene>
<name>A0ABX4R742_9PROT</name>
<protein>
    <recommendedName>
        <fullName evidence="3">Outer membrane lipoprotein carrier protein LolA</fullName>
    </recommendedName>
</protein>
<evidence type="ECO:0000313" key="2">
    <source>
        <dbReference type="Proteomes" id="UP000233365"/>
    </source>
</evidence>
<reference evidence="1 2" key="1">
    <citation type="submission" date="2017-11" db="EMBL/GenBank/DDBJ databases">
        <title>Biodiversity and function of Thalassospira species in the particle-attached aromatic-hydrocarbon-degrading consortia from the surface seawater of the China South Sea.</title>
        <authorList>
            <person name="Dong C."/>
            <person name="Liu R."/>
            <person name="Shao Z."/>
        </authorList>
    </citation>
    <scope>NUCLEOTIDE SEQUENCE [LARGE SCALE GENOMIC DNA]</scope>
    <source>
        <strain evidence="1 2">139Z-12</strain>
    </source>
</reference>
<accession>A0ABX4R742</accession>
<dbReference type="RefSeq" id="WP_101247143.1">
    <property type="nucleotide sequence ID" value="NZ_PGTS01000004.1"/>
</dbReference>